<feature type="transmembrane region" description="Helical" evidence="1">
    <location>
        <begin position="59"/>
        <end position="80"/>
    </location>
</feature>
<proteinExistence type="predicted"/>
<organism evidence="2 3">
    <name type="scientific">Streptomyces jeddahensis</name>
    <dbReference type="NCBI Taxonomy" id="1716141"/>
    <lineage>
        <taxon>Bacteria</taxon>
        <taxon>Bacillati</taxon>
        <taxon>Actinomycetota</taxon>
        <taxon>Actinomycetes</taxon>
        <taxon>Kitasatosporales</taxon>
        <taxon>Streptomycetaceae</taxon>
        <taxon>Streptomyces</taxon>
    </lineage>
</organism>
<dbReference type="AlphaFoldDB" id="A0A177HZP2"/>
<keyword evidence="1" id="KW-0472">Membrane</keyword>
<evidence type="ECO:0000256" key="1">
    <source>
        <dbReference type="SAM" id="Phobius"/>
    </source>
</evidence>
<dbReference type="STRING" id="1716141.STSP_03600"/>
<feature type="transmembrane region" description="Helical" evidence="1">
    <location>
        <begin position="33"/>
        <end position="53"/>
    </location>
</feature>
<name>A0A177HZP2_9ACTN</name>
<dbReference type="EMBL" id="LOHS01000021">
    <property type="protein sequence ID" value="OAH16285.1"/>
    <property type="molecule type" value="Genomic_DNA"/>
</dbReference>
<comment type="caution">
    <text evidence="2">The sequence shown here is derived from an EMBL/GenBank/DDBJ whole genome shotgun (WGS) entry which is preliminary data.</text>
</comment>
<evidence type="ECO:0000313" key="3">
    <source>
        <dbReference type="Proteomes" id="UP000077381"/>
    </source>
</evidence>
<keyword evidence="1" id="KW-1133">Transmembrane helix</keyword>
<dbReference type="RefSeq" id="WP_157902762.1">
    <property type="nucleotide sequence ID" value="NZ_LOHS01000021.1"/>
</dbReference>
<reference evidence="2 3" key="1">
    <citation type="submission" date="2015-12" db="EMBL/GenBank/DDBJ databases">
        <title>Genome sequence of Streptomyces sp. G25.</title>
        <authorList>
            <person name="Poehlein A."/>
            <person name="Roettig A."/>
            <person name="Hiessl S."/>
            <person name="Hauschild P."/>
            <person name="Schauer J."/>
            <person name="Madkour M.H."/>
            <person name="Al-Ansari A.M."/>
            <person name="Almakishah N.H."/>
            <person name="Steinbuechel A."/>
            <person name="Daniel R."/>
        </authorList>
    </citation>
    <scope>NUCLEOTIDE SEQUENCE [LARGE SCALE GENOMIC DNA]</scope>
    <source>
        <strain evidence="3">G25(2015)</strain>
    </source>
</reference>
<accession>A0A177HZP2</accession>
<evidence type="ECO:0000313" key="2">
    <source>
        <dbReference type="EMBL" id="OAH16285.1"/>
    </source>
</evidence>
<gene>
    <name evidence="2" type="ORF">STSP_03600</name>
</gene>
<protein>
    <submittedName>
        <fullName evidence="2">Uncharacterized protein</fullName>
    </submittedName>
</protein>
<dbReference type="PATRIC" id="fig|1716141.3.peg.379"/>
<sequence>MSAALQDKVIERSRGLLEPGEAVRRVYVAQGGINPWAQVLFCAVGVLLVRAVIGDVDLVEVYVGCAVGAMLGGAVALALTSRRVILRTERALVVLSYGRFGPVRPTRVVARLPKETPVGPLEGLWSTVVLNGEKLWIHKRHYGVHEVAPSLPGA</sequence>
<dbReference type="OrthoDB" id="3693511at2"/>
<keyword evidence="1" id="KW-0812">Transmembrane</keyword>
<keyword evidence="3" id="KW-1185">Reference proteome</keyword>
<dbReference type="Proteomes" id="UP000077381">
    <property type="component" value="Unassembled WGS sequence"/>
</dbReference>